<organism evidence="1">
    <name type="scientific">uncultured Caudovirales phage</name>
    <dbReference type="NCBI Taxonomy" id="2100421"/>
    <lineage>
        <taxon>Viruses</taxon>
        <taxon>Duplodnaviria</taxon>
        <taxon>Heunggongvirae</taxon>
        <taxon>Uroviricota</taxon>
        <taxon>Caudoviricetes</taxon>
        <taxon>Peduoviridae</taxon>
        <taxon>Maltschvirus</taxon>
        <taxon>Maltschvirus maltsch</taxon>
    </lineage>
</organism>
<reference evidence="1" key="1">
    <citation type="submission" date="2020-04" db="EMBL/GenBank/DDBJ databases">
        <authorList>
            <person name="Chiriac C."/>
            <person name="Salcher M."/>
            <person name="Ghai R."/>
            <person name="Kavagutti S V."/>
        </authorList>
    </citation>
    <scope>NUCLEOTIDE SEQUENCE</scope>
</reference>
<accession>A0A6J5N400</accession>
<dbReference type="EMBL" id="LR796556">
    <property type="protein sequence ID" value="CAB4152063.1"/>
    <property type="molecule type" value="Genomic_DNA"/>
</dbReference>
<sequence>MAVAPPLNTNIRFPQSEFLDPVTKRPAREWVIWLQNPDVVTQTINYIIVNGGQINNTPIGNVIPSTGVFTDLTALNGIGGGTF</sequence>
<gene>
    <name evidence="1" type="ORF">UFOVP599_49</name>
</gene>
<protein>
    <submittedName>
        <fullName evidence="1">Uncharacterized protein</fullName>
    </submittedName>
</protein>
<proteinExistence type="predicted"/>
<name>A0A6J5N400_9CAUD</name>
<evidence type="ECO:0000313" key="1">
    <source>
        <dbReference type="EMBL" id="CAB4152063.1"/>
    </source>
</evidence>